<name>A0A5N6JYF6_MONLA</name>
<organism evidence="1 2">
    <name type="scientific">Monilinia laxa</name>
    <name type="common">Brown rot fungus</name>
    <name type="synonym">Sclerotinia laxa</name>
    <dbReference type="NCBI Taxonomy" id="61186"/>
    <lineage>
        <taxon>Eukaryota</taxon>
        <taxon>Fungi</taxon>
        <taxon>Dikarya</taxon>
        <taxon>Ascomycota</taxon>
        <taxon>Pezizomycotina</taxon>
        <taxon>Leotiomycetes</taxon>
        <taxon>Helotiales</taxon>
        <taxon>Sclerotiniaceae</taxon>
        <taxon>Monilinia</taxon>
    </lineage>
</organism>
<evidence type="ECO:0000313" key="1">
    <source>
        <dbReference type="EMBL" id="KAB8294199.1"/>
    </source>
</evidence>
<dbReference type="Proteomes" id="UP000326757">
    <property type="component" value="Unassembled WGS sequence"/>
</dbReference>
<reference evidence="1 2" key="1">
    <citation type="submission" date="2019-06" db="EMBL/GenBank/DDBJ databases">
        <title>Genome Sequence of the Brown Rot Fungal Pathogen Monilinia laxa.</title>
        <authorList>
            <person name="De Miccolis Angelini R.M."/>
            <person name="Landi L."/>
            <person name="Abate D."/>
            <person name="Pollastro S."/>
            <person name="Romanazzi G."/>
            <person name="Faretra F."/>
        </authorList>
    </citation>
    <scope>NUCLEOTIDE SEQUENCE [LARGE SCALE GENOMIC DNA]</scope>
    <source>
        <strain evidence="1 2">Mlax316</strain>
    </source>
</reference>
<dbReference type="AlphaFoldDB" id="A0A5N6JYF6"/>
<gene>
    <name evidence="1" type="ORF">EYC80_009634</name>
</gene>
<accession>A0A5N6JYF6</accession>
<sequence length="142" mass="16698">MPCYTITIYTINQPKFHIHIHTHIHKHIHIQKHPPPKKILNPSAYILIITYKYSIHIKKRYDFPKETKKKLITSPKLPSHRIASHSIPSHPKYSPLPSTFLITPTLLLKTYSENNHSIKLSQHPIKLALDQYLLSLKLHERQ</sequence>
<protein>
    <submittedName>
        <fullName evidence="1">Uncharacterized protein</fullName>
    </submittedName>
</protein>
<evidence type="ECO:0000313" key="2">
    <source>
        <dbReference type="Proteomes" id="UP000326757"/>
    </source>
</evidence>
<dbReference type="EMBL" id="VIGI01000011">
    <property type="protein sequence ID" value="KAB8294199.1"/>
    <property type="molecule type" value="Genomic_DNA"/>
</dbReference>
<comment type="caution">
    <text evidence="1">The sequence shown here is derived from an EMBL/GenBank/DDBJ whole genome shotgun (WGS) entry which is preliminary data.</text>
</comment>
<proteinExistence type="predicted"/>
<keyword evidence="2" id="KW-1185">Reference proteome</keyword>